<dbReference type="Pfam" id="PF17788">
    <property type="entry name" value="HypF_C"/>
    <property type="match status" value="1"/>
</dbReference>
<evidence type="ECO:0000256" key="7">
    <source>
        <dbReference type="ARBA" id="ARBA00048220"/>
    </source>
</evidence>
<dbReference type="InterPro" id="IPR006070">
    <property type="entry name" value="Sua5-like_dom"/>
</dbReference>
<dbReference type="Gene3D" id="3.90.870.50">
    <property type="match status" value="1"/>
</dbReference>
<dbReference type="EC" id="6.2.-.-" evidence="8"/>
<dbReference type="SUPFAM" id="SSF54975">
    <property type="entry name" value="Acylphosphatase/BLUF domain-like"/>
    <property type="match status" value="1"/>
</dbReference>
<dbReference type="NCBIfam" id="TIGR00143">
    <property type="entry name" value="hypF"/>
    <property type="match status" value="1"/>
</dbReference>
<dbReference type="EMBL" id="JAIVFP010000001">
    <property type="protein sequence ID" value="MCI4681814.1"/>
    <property type="molecule type" value="Genomic_DNA"/>
</dbReference>
<sequence>MTVAAREAKEEATRLRLRLRGAVQGVGFRPFAYGLAARFALGGFVRNDAQGVTVEVEGAQTEGFVAALQRELPPLARLDGVEIETLAPRGERRFVIETTAQGVARTRIPADSATCEKCLDDLFDPSSRFHLYPFVNCTHCGPRYTLTQRLPYDRAQTSMARFPMCADCARDYADPTNRRFHAEPIACPNCGPRLSHEPAEIVAALRVGKIVALKGIGGFHLLCDARNAEAVARLRARKNREAKPFAIMVANEASVSLFARPRAEERALLRAPAHPIVLVESRKILPVSVAPDMSRIGVMLAYAPVHHLLFHAAGGRRDAPQDFVLVATSANPGGAPLIIDNDEAREKLAAIADLIVTHDRDIVTRADDSVMQMVDGAPAFLRRARGFVPEPIDLGEDGPSVLACGGHLKATLTLTREREAFVCQHVGDLSDAETFRFYRESAAHLLRLLDVKPDAYACDLHPDYLSTRFAEESGAPVLRVQHHAAHVAAIGAEHGVAGALFGAALDGHGLGQNECGKPGGNWGGEALRLDARGGFFRAGHVAPLALPGGDRAAREPLRMGVAAFAALGRLDEAAGFFASRPEAAELARIFSVRPAPFTTSLGRLFDAASALLGFSRRQDFEGQAAMRLEALVETPRALAGGFVLRETEVDFAPLLAHFIDTRPDPREGAELLHGTLIEGLGAWLAALAQPGEKIALGGGCMMNRILTEGLAGMLRENGFTPLLARKIPPNDGGLSLGQAVLARAKLKQE</sequence>
<dbReference type="InterPro" id="IPR011125">
    <property type="entry name" value="Znf_HypF"/>
</dbReference>
<dbReference type="InterPro" id="IPR036046">
    <property type="entry name" value="Acylphosphatase-like_dom_sf"/>
</dbReference>
<dbReference type="PROSITE" id="PS00150">
    <property type="entry name" value="ACYLPHOSPHATASE_1"/>
    <property type="match status" value="1"/>
</dbReference>
<dbReference type="InterPro" id="IPR017945">
    <property type="entry name" value="DHBP_synth_RibB-like_a/b_dom"/>
</dbReference>
<dbReference type="InterPro" id="IPR017968">
    <property type="entry name" value="Acylphosphatase_CS"/>
</dbReference>
<dbReference type="PANTHER" id="PTHR42959">
    <property type="entry name" value="CARBAMOYLTRANSFERASE"/>
    <property type="match status" value="1"/>
</dbReference>
<dbReference type="InterPro" id="IPR001792">
    <property type="entry name" value="Acylphosphatase-like_dom"/>
</dbReference>
<keyword evidence="9" id="KW-0378">Hydrolase</keyword>
<dbReference type="Pfam" id="PF07503">
    <property type="entry name" value="zf-HYPF"/>
    <property type="match status" value="2"/>
</dbReference>
<dbReference type="Gene3D" id="3.30.420.40">
    <property type="match status" value="1"/>
</dbReference>
<dbReference type="PROSITE" id="PS51163">
    <property type="entry name" value="YRDC"/>
    <property type="match status" value="1"/>
</dbReference>
<dbReference type="Pfam" id="PF00708">
    <property type="entry name" value="Acylphosphatase"/>
    <property type="match status" value="1"/>
</dbReference>
<gene>
    <name evidence="12" type="primary">hypF</name>
    <name evidence="12" type="ORF">K2U94_03385</name>
</gene>
<feature type="active site" evidence="9">
    <location>
        <position position="47"/>
    </location>
</feature>
<comment type="caution">
    <text evidence="12">The sequence shown here is derived from an EMBL/GenBank/DDBJ whole genome shotgun (WGS) entry which is preliminary data.</text>
</comment>
<evidence type="ECO:0000256" key="1">
    <source>
        <dbReference type="ARBA" id="ARBA00004711"/>
    </source>
</evidence>
<keyword evidence="4" id="KW-0479">Metal-binding</keyword>
<comment type="catalytic activity">
    <reaction evidence="9">
        <text>an acyl phosphate + H2O = a carboxylate + phosphate + H(+)</text>
        <dbReference type="Rhea" id="RHEA:14965"/>
        <dbReference type="ChEBI" id="CHEBI:15377"/>
        <dbReference type="ChEBI" id="CHEBI:15378"/>
        <dbReference type="ChEBI" id="CHEBI:29067"/>
        <dbReference type="ChEBI" id="CHEBI:43474"/>
        <dbReference type="ChEBI" id="CHEBI:59918"/>
        <dbReference type="EC" id="3.6.1.7"/>
    </reaction>
</comment>
<evidence type="ECO:0000259" key="11">
    <source>
        <dbReference type="PROSITE" id="PS51163"/>
    </source>
</evidence>
<dbReference type="SUPFAM" id="SSF55821">
    <property type="entry name" value="YrdC/RibB"/>
    <property type="match status" value="1"/>
</dbReference>
<evidence type="ECO:0000256" key="5">
    <source>
        <dbReference type="ARBA" id="ARBA00022771"/>
    </source>
</evidence>
<dbReference type="InterPro" id="IPR055128">
    <property type="entry name" value="HypF_C_2"/>
</dbReference>
<dbReference type="Gene3D" id="3.30.420.360">
    <property type="match status" value="1"/>
</dbReference>
<dbReference type="PANTHER" id="PTHR42959:SF1">
    <property type="entry name" value="CARBAMOYLTRANSFERASE HYPF"/>
    <property type="match status" value="1"/>
</dbReference>
<dbReference type="RefSeq" id="WP_243065858.1">
    <property type="nucleotide sequence ID" value="NZ_JAIVFK010000003.1"/>
</dbReference>
<evidence type="ECO:0000256" key="6">
    <source>
        <dbReference type="ARBA" id="ARBA00022833"/>
    </source>
</evidence>
<keyword evidence="3 12" id="KW-0436">Ligase</keyword>
<organism evidence="12 13">
    <name type="scientific">Candidatus Rhodoblastus alkanivorans</name>
    <dbReference type="NCBI Taxonomy" id="2954117"/>
    <lineage>
        <taxon>Bacteria</taxon>
        <taxon>Pseudomonadati</taxon>
        <taxon>Pseudomonadota</taxon>
        <taxon>Alphaproteobacteria</taxon>
        <taxon>Hyphomicrobiales</taxon>
        <taxon>Rhodoblastaceae</taxon>
        <taxon>Rhodoblastus</taxon>
    </lineage>
</organism>
<dbReference type="InterPro" id="IPR004421">
    <property type="entry name" value="Carbamoyltransferase_HypF"/>
</dbReference>
<dbReference type="PROSITE" id="PS51160">
    <property type="entry name" value="ACYLPHOSPHATASE_3"/>
    <property type="match status" value="1"/>
</dbReference>
<dbReference type="GO" id="GO:0016874">
    <property type="term" value="F:ligase activity"/>
    <property type="evidence" value="ECO:0007669"/>
    <property type="project" value="UniProtKB-KW"/>
</dbReference>
<evidence type="ECO:0000256" key="8">
    <source>
        <dbReference type="PIRNR" id="PIRNR006256"/>
    </source>
</evidence>
<evidence type="ECO:0000313" key="13">
    <source>
        <dbReference type="Proteomes" id="UP001139104"/>
    </source>
</evidence>
<keyword evidence="13" id="KW-1185">Reference proteome</keyword>
<accession>A0ABS9Z2D3</accession>
<dbReference type="Gene3D" id="3.30.110.120">
    <property type="match status" value="1"/>
</dbReference>
<keyword evidence="6" id="KW-0862">Zinc</keyword>
<reference evidence="12" key="1">
    <citation type="journal article" date="2022" name="ISME J.">
        <title>Identification of active gaseous-alkane degraders at natural gas seeps.</title>
        <authorList>
            <person name="Farhan Ul Haque M."/>
            <person name="Hernandez M."/>
            <person name="Crombie A.T."/>
            <person name="Murrell J.C."/>
        </authorList>
    </citation>
    <scope>NUCLEOTIDE SEQUENCE</scope>
    <source>
        <strain evidence="12">PC2</strain>
    </source>
</reference>
<feature type="domain" description="YrdC-like" evidence="11">
    <location>
        <begin position="195"/>
        <end position="386"/>
    </location>
</feature>
<feature type="domain" description="Acylphosphatase-like" evidence="10">
    <location>
        <begin position="14"/>
        <end position="98"/>
    </location>
</feature>
<keyword evidence="5" id="KW-0863">Zinc-finger</keyword>
<evidence type="ECO:0000256" key="4">
    <source>
        <dbReference type="ARBA" id="ARBA00022723"/>
    </source>
</evidence>
<dbReference type="InterPro" id="IPR041440">
    <property type="entry name" value="HypF_C"/>
</dbReference>
<comment type="catalytic activity">
    <reaction evidence="7 8">
        <text>C-terminal L-cysteinyl-[HypE protein] + carbamoyl phosphate + ATP + H2O = C-terminal S-carboxamide-L-cysteinyl-[HypE protein] + AMP + phosphate + diphosphate + H(+)</text>
        <dbReference type="Rhea" id="RHEA:55636"/>
        <dbReference type="Rhea" id="RHEA-COMP:14247"/>
        <dbReference type="Rhea" id="RHEA-COMP:14392"/>
        <dbReference type="ChEBI" id="CHEBI:15377"/>
        <dbReference type="ChEBI" id="CHEBI:15378"/>
        <dbReference type="ChEBI" id="CHEBI:30616"/>
        <dbReference type="ChEBI" id="CHEBI:33019"/>
        <dbReference type="ChEBI" id="CHEBI:43474"/>
        <dbReference type="ChEBI" id="CHEBI:58228"/>
        <dbReference type="ChEBI" id="CHEBI:76913"/>
        <dbReference type="ChEBI" id="CHEBI:139126"/>
        <dbReference type="ChEBI" id="CHEBI:456215"/>
    </reaction>
</comment>
<feature type="active site" evidence="9">
    <location>
        <position position="29"/>
    </location>
</feature>
<protein>
    <recommendedName>
        <fullName evidence="8">Carbamoyltransferase HypF</fullName>
        <ecNumber evidence="8">6.2.-.-</ecNumber>
    </recommendedName>
</protein>
<dbReference type="Pfam" id="PF22521">
    <property type="entry name" value="HypF_C_2"/>
    <property type="match status" value="1"/>
</dbReference>
<evidence type="ECO:0000259" key="10">
    <source>
        <dbReference type="PROSITE" id="PS51160"/>
    </source>
</evidence>
<dbReference type="InterPro" id="IPR051060">
    <property type="entry name" value="Carbamoyltrans_HypF-like"/>
</dbReference>
<dbReference type="PIRSF" id="PIRSF006256">
    <property type="entry name" value="CMPcnvr_hdrg_mat"/>
    <property type="match status" value="1"/>
</dbReference>
<evidence type="ECO:0000256" key="9">
    <source>
        <dbReference type="PROSITE-ProRule" id="PRU00520"/>
    </source>
</evidence>
<comment type="pathway">
    <text evidence="1 8">Protein modification; [NiFe] hydrogenase maturation.</text>
</comment>
<evidence type="ECO:0000256" key="3">
    <source>
        <dbReference type="ARBA" id="ARBA00022598"/>
    </source>
</evidence>
<evidence type="ECO:0000256" key="2">
    <source>
        <dbReference type="ARBA" id="ARBA00008097"/>
    </source>
</evidence>
<comment type="function">
    <text evidence="8">Involved in the maturation of [NiFe] hydrogenases. Along with HypE, it catalyzes the synthesis of the CN ligands of the active site iron of [NiFe]-hydrogenases. HypF functions as a carbamoyl transferase using carbamoylphosphate as a substrate and transferring the carboxamido moiety in an ATP-dependent reaction to the thiolate of the C-terminal cysteine of HypE yielding a protein-S-carboxamide.</text>
</comment>
<dbReference type="Proteomes" id="UP001139104">
    <property type="component" value="Unassembled WGS sequence"/>
</dbReference>
<evidence type="ECO:0000313" key="12">
    <source>
        <dbReference type="EMBL" id="MCI4681814.1"/>
    </source>
</evidence>
<name>A0ABS9Z2D3_9HYPH</name>
<comment type="similarity">
    <text evidence="2 8">Belongs to the carbamoyltransferase HypF family.</text>
</comment>
<dbReference type="Pfam" id="PF01300">
    <property type="entry name" value="Sua5_yciO_yrdC"/>
    <property type="match status" value="1"/>
</dbReference>
<proteinExistence type="inferred from homology"/>